<evidence type="ECO:0000313" key="2">
    <source>
        <dbReference type="EMBL" id="CAH2096528.1"/>
    </source>
</evidence>
<evidence type="ECO:0000313" key="3">
    <source>
        <dbReference type="Proteomes" id="UP001153954"/>
    </source>
</evidence>
<feature type="compositionally biased region" description="Basic residues" evidence="1">
    <location>
        <begin position="151"/>
        <end position="167"/>
    </location>
</feature>
<feature type="region of interest" description="Disordered" evidence="1">
    <location>
        <begin position="1"/>
        <end position="31"/>
    </location>
</feature>
<name>A0AAU9UER7_EUPED</name>
<proteinExistence type="predicted"/>
<protein>
    <submittedName>
        <fullName evidence="2">Uncharacterized protein</fullName>
    </submittedName>
</protein>
<feature type="compositionally biased region" description="Low complexity" evidence="1">
    <location>
        <begin position="1"/>
        <end position="24"/>
    </location>
</feature>
<dbReference type="EMBL" id="CAKOGL010000016">
    <property type="protein sequence ID" value="CAH2096528.1"/>
    <property type="molecule type" value="Genomic_DNA"/>
</dbReference>
<organism evidence="2 3">
    <name type="scientific">Euphydryas editha</name>
    <name type="common">Edith's checkerspot</name>
    <dbReference type="NCBI Taxonomy" id="104508"/>
    <lineage>
        <taxon>Eukaryota</taxon>
        <taxon>Metazoa</taxon>
        <taxon>Ecdysozoa</taxon>
        <taxon>Arthropoda</taxon>
        <taxon>Hexapoda</taxon>
        <taxon>Insecta</taxon>
        <taxon>Pterygota</taxon>
        <taxon>Neoptera</taxon>
        <taxon>Endopterygota</taxon>
        <taxon>Lepidoptera</taxon>
        <taxon>Glossata</taxon>
        <taxon>Ditrysia</taxon>
        <taxon>Papilionoidea</taxon>
        <taxon>Nymphalidae</taxon>
        <taxon>Nymphalinae</taxon>
        <taxon>Euphydryas</taxon>
    </lineage>
</organism>
<gene>
    <name evidence="2" type="ORF">EEDITHA_LOCUS11860</name>
</gene>
<keyword evidence="3" id="KW-1185">Reference proteome</keyword>
<dbReference type="Proteomes" id="UP001153954">
    <property type="component" value="Unassembled WGS sequence"/>
</dbReference>
<evidence type="ECO:0000256" key="1">
    <source>
        <dbReference type="SAM" id="MobiDB-lite"/>
    </source>
</evidence>
<dbReference type="AlphaFoldDB" id="A0AAU9UER7"/>
<accession>A0AAU9UER7</accession>
<comment type="caution">
    <text evidence="2">The sequence shown here is derived from an EMBL/GenBank/DDBJ whole genome shotgun (WGS) entry which is preliminary data.</text>
</comment>
<feature type="compositionally biased region" description="Pro residues" evidence="1">
    <location>
        <begin position="197"/>
        <end position="211"/>
    </location>
</feature>
<feature type="region of interest" description="Disordered" evidence="1">
    <location>
        <begin position="144"/>
        <end position="232"/>
    </location>
</feature>
<sequence>MECGTPGRAAATRRAGYAPGARAPQARERRAKRRIGYDAASGCSVCAAGAPAVRAGEAAAVGEGVRGSSCRSQCAGLRASRTEYALFGYDCAGRSPRSGLPARCRQAGVPRGTQVVSAGAGVQTRATARARHCARDAGMARVGRGAGAHYGRARHRGGRREARRRRRELAETLRPPQDTLRRRPRERGPEADWRPALAPPRGPRPRAPPNIDPRRLHALHPHVNTPPATPHRPAPRCVPSLILNPYLCAAAPVGARAAPGRTREPCRRTFSSLFQCF</sequence>
<reference evidence="2" key="1">
    <citation type="submission" date="2022-03" db="EMBL/GenBank/DDBJ databases">
        <authorList>
            <person name="Tunstrom K."/>
        </authorList>
    </citation>
    <scope>NUCLEOTIDE SEQUENCE</scope>
</reference>